<reference evidence="1" key="1">
    <citation type="submission" date="2021-01" db="EMBL/GenBank/DDBJ databases">
        <authorList>
            <consortium name="Genoscope - CEA"/>
            <person name="William W."/>
        </authorList>
    </citation>
    <scope>NUCLEOTIDE SEQUENCE</scope>
</reference>
<name>A0A8S1XIH7_PAROT</name>
<dbReference type="OrthoDB" id="304468at2759"/>
<accession>A0A8S1XIH7</accession>
<gene>
    <name evidence="1" type="ORF">POCTA_138.1.T1230061</name>
</gene>
<evidence type="ECO:0000313" key="1">
    <source>
        <dbReference type="EMBL" id="CAD8200936.1"/>
    </source>
</evidence>
<proteinExistence type="predicted"/>
<protein>
    <submittedName>
        <fullName evidence="1">Uncharacterized protein</fullName>
    </submittedName>
</protein>
<comment type="caution">
    <text evidence="1">The sequence shown here is derived from an EMBL/GenBank/DDBJ whole genome shotgun (WGS) entry which is preliminary data.</text>
</comment>
<keyword evidence="2" id="KW-1185">Reference proteome</keyword>
<evidence type="ECO:0000313" key="2">
    <source>
        <dbReference type="Proteomes" id="UP000683925"/>
    </source>
</evidence>
<sequence>MNSGNQRKHRNILQAYINTVQFEEETQQMSGNINSSQQFFDYSKKIKTIDKFLRDLQNLKQMPFYRIE</sequence>
<organism evidence="1 2">
    <name type="scientific">Paramecium octaurelia</name>
    <dbReference type="NCBI Taxonomy" id="43137"/>
    <lineage>
        <taxon>Eukaryota</taxon>
        <taxon>Sar</taxon>
        <taxon>Alveolata</taxon>
        <taxon>Ciliophora</taxon>
        <taxon>Intramacronucleata</taxon>
        <taxon>Oligohymenophorea</taxon>
        <taxon>Peniculida</taxon>
        <taxon>Parameciidae</taxon>
        <taxon>Paramecium</taxon>
    </lineage>
</organism>
<dbReference type="AlphaFoldDB" id="A0A8S1XIH7"/>
<dbReference type="Proteomes" id="UP000683925">
    <property type="component" value="Unassembled WGS sequence"/>
</dbReference>
<dbReference type="EMBL" id="CAJJDP010000123">
    <property type="protein sequence ID" value="CAD8200936.1"/>
    <property type="molecule type" value="Genomic_DNA"/>
</dbReference>